<organism evidence="1 2">
    <name type="scientific">Aspergillus costaricaensis CBS 115574</name>
    <dbReference type="NCBI Taxonomy" id="1448317"/>
    <lineage>
        <taxon>Eukaryota</taxon>
        <taxon>Fungi</taxon>
        <taxon>Dikarya</taxon>
        <taxon>Ascomycota</taxon>
        <taxon>Pezizomycotina</taxon>
        <taxon>Eurotiomycetes</taxon>
        <taxon>Eurotiomycetidae</taxon>
        <taxon>Eurotiales</taxon>
        <taxon>Aspergillaceae</taxon>
        <taxon>Aspergillus</taxon>
        <taxon>Aspergillus subgen. Circumdati</taxon>
    </lineage>
</organism>
<keyword evidence="2" id="KW-1185">Reference proteome</keyword>
<name>A0ACD1IJX8_9EURO</name>
<proteinExistence type="predicted"/>
<reference evidence="1" key="1">
    <citation type="submission" date="2018-02" db="EMBL/GenBank/DDBJ databases">
        <title>The genomes of Aspergillus section Nigri reveals drivers in fungal speciation.</title>
        <authorList>
            <consortium name="DOE Joint Genome Institute"/>
            <person name="Vesth T.C."/>
            <person name="Nybo J."/>
            <person name="Theobald S."/>
            <person name="Brandl J."/>
            <person name="Frisvad J.C."/>
            <person name="Nielsen K.F."/>
            <person name="Lyhne E.K."/>
            <person name="Kogle M.E."/>
            <person name="Kuo A."/>
            <person name="Riley R."/>
            <person name="Clum A."/>
            <person name="Nolan M."/>
            <person name="Lipzen A."/>
            <person name="Salamov A."/>
            <person name="Henrissat B."/>
            <person name="Wiebenga A."/>
            <person name="De vries R.P."/>
            <person name="Grigoriev I.V."/>
            <person name="Mortensen U.H."/>
            <person name="Andersen M.R."/>
            <person name="Baker S.E."/>
        </authorList>
    </citation>
    <scope>NUCLEOTIDE SEQUENCE</scope>
    <source>
        <strain evidence="1">CBS 115574</strain>
    </source>
</reference>
<protein>
    <submittedName>
        <fullName evidence="1">Uncharacterized protein</fullName>
    </submittedName>
</protein>
<evidence type="ECO:0000313" key="1">
    <source>
        <dbReference type="EMBL" id="RAK90873.1"/>
    </source>
</evidence>
<dbReference type="EMBL" id="KZ824543">
    <property type="protein sequence ID" value="RAK90873.1"/>
    <property type="molecule type" value="Genomic_DNA"/>
</dbReference>
<dbReference type="Proteomes" id="UP000249748">
    <property type="component" value="Unassembled WGS sequence"/>
</dbReference>
<evidence type="ECO:0000313" key="2">
    <source>
        <dbReference type="Proteomes" id="UP000249748"/>
    </source>
</evidence>
<accession>A0ACD1IJX8</accession>
<sequence>MKVFHVLLCAVFWAALGKASDQAILFEFLYYYYAYQIEAGVFSESDRYIAYKCVPATGTICTFNQFLDCVTPNGRSPKVIEAGDTTSPAIKGADETFSGMVWDYEYDPDHLWKGAVKLNHMAVTARVTNRIQEARGIQTVDSNLLSKAKEALEVVQAKRWKENFEKVAPDFQLKYKGVTLYETETTVDGTKVKVIDWVKTAEVQASKSSSKSKILLKRYQDWVKGNKGSKYRQHQHMARNIADFRNVLDAEPSCRAEVHDYVRSTP</sequence>
<gene>
    <name evidence="1" type="ORF">BO79DRAFT_253055</name>
</gene>